<dbReference type="KEGG" id="fek:C1H87_20600"/>
<dbReference type="Gene3D" id="3.40.50.20">
    <property type="match status" value="1"/>
</dbReference>
<dbReference type="EMBL" id="CP025791">
    <property type="protein sequence ID" value="AUP80980.1"/>
    <property type="molecule type" value="Genomic_DNA"/>
</dbReference>
<evidence type="ECO:0000259" key="1">
    <source>
        <dbReference type="Pfam" id="PF02655"/>
    </source>
</evidence>
<dbReference type="RefSeq" id="WP_102757623.1">
    <property type="nucleotide sequence ID" value="NZ_CP025791.1"/>
</dbReference>
<name>A0A2K9PV85_9FLAO</name>
<dbReference type="Gene3D" id="3.30.470.20">
    <property type="entry name" value="ATP-grasp fold, B domain"/>
    <property type="match status" value="1"/>
</dbReference>
<reference evidence="2 3" key="1">
    <citation type="submission" date="2018-01" db="EMBL/GenBank/DDBJ databases">
        <title>Complete genome sequence of Flavivirga eckloniae ECD14 isolated from seaweed Ecklonia cava.</title>
        <authorList>
            <person name="Lee J.H."/>
            <person name="Baik K.S."/>
            <person name="Seong C.N."/>
        </authorList>
    </citation>
    <scope>NUCLEOTIDE SEQUENCE [LARGE SCALE GENOMIC DNA]</scope>
    <source>
        <strain evidence="2 3">ECD14</strain>
    </source>
</reference>
<accession>A0A2K9PV85</accession>
<keyword evidence="3" id="KW-1185">Reference proteome</keyword>
<dbReference type="OrthoDB" id="40611at2"/>
<organism evidence="2 3">
    <name type="scientific">Flavivirga eckloniae</name>
    <dbReference type="NCBI Taxonomy" id="1803846"/>
    <lineage>
        <taxon>Bacteria</taxon>
        <taxon>Pseudomonadati</taxon>
        <taxon>Bacteroidota</taxon>
        <taxon>Flavobacteriia</taxon>
        <taxon>Flavobacteriales</taxon>
        <taxon>Flavobacteriaceae</taxon>
        <taxon>Flavivirga</taxon>
    </lineage>
</organism>
<evidence type="ECO:0000313" key="2">
    <source>
        <dbReference type="EMBL" id="AUP80980.1"/>
    </source>
</evidence>
<dbReference type="Proteomes" id="UP000235826">
    <property type="component" value="Chromosome"/>
</dbReference>
<dbReference type="AlphaFoldDB" id="A0A2K9PV85"/>
<evidence type="ECO:0000313" key="3">
    <source>
        <dbReference type="Proteomes" id="UP000235826"/>
    </source>
</evidence>
<dbReference type="SUPFAM" id="SSF56059">
    <property type="entry name" value="Glutathione synthetase ATP-binding domain-like"/>
    <property type="match status" value="1"/>
</dbReference>
<protein>
    <recommendedName>
        <fullName evidence="1">ATP-grasp fold PylC-type domain-containing protein</fullName>
    </recommendedName>
</protein>
<dbReference type="GO" id="GO:0046872">
    <property type="term" value="F:metal ion binding"/>
    <property type="evidence" value="ECO:0007669"/>
    <property type="project" value="InterPro"/>
</dbReference>
<dbReference type="InterPro" id="IPR003806">
    <property type="entry name" value="ATP-grasp_PylC-type"/>
</dbReference>
<gene>
    <name evidence="2" type="ORF">C1H87_20600</name>
</gene>
<sequence length="362" mass="41454">MKNKSILILGARAPMTLVLARSFKKHGIRVILADSLVLPIGRWTNAIAKYKRLPSARFNTQAYIDAIARLISEHNITDLIPCCEEAFYIAKYKHKLACKVWTDDIQSLNLLHNKETFTEAFKDLLSVPKTISADKFKDWDDSNHYVFKQKYSRFAGNIFNGVLITKDRLTDPKKWIAQKKIHGKEVCVYSIWDKGQIRGIVCYEPIYRAGKGAGIFFKCIENKTVEAQVQKLGEHLNYTGQLSFDVIIDKVGAWFIECNPRGISGAHLLDNQLAACFLENGLQPRLDKRNHMLLTLMLLGHPFKLLKKEVRQAKDAVFRFYDPLPAMLQWLSLIEIAYIKLSKGVSWLQATTYDIEWNGDES</sequence>
<dbReference type="GO" id="GO:0005524">
    <property type="term" value="F:ATP binding"/>
    <property type="evidence" value="ECO:0007669"/>
    <property type="project" value="InterPro"/>
</dbReference>
<proteinExistence type="predicted"/>
<feature type="domain" description="ATP-grasp fold PylC-type" evidence="1">
    <location>
        <begin position="113"/>
        <end position="261"/>
    </location>
</feature>
<dbReference type="Pfam" id="PF02655">
    <property type="entry name" value="ATP-grasp_3"/>
    <property type="match status" value="1"/>
</dbReference>